<dbReference type="Gene3D" id="2.40.170.20">
    <property type="entry name" value="TonB-dependent receptor, beta-barrel domain"/>
    <property type="match status" value="1"/>
</dbReference>
<dbReference type="Gene3D" id="2.170.130.10">
    <property type="entry name" value="TonB-dependent receptor, plug domain"/>
    <property type="match status" value="1"/>
</dbReference>
<sequence length="925" mass="103686">MKLKFVLITLFICAIGFAQTKGTVSGTLLDKESKNQPLPFANVLIKGTSIGVNTDIDGKYSISLPAGNYTIQFSFVGYENIEMPISIKANETLVINKTLGSGNYTLKDVVVKASGNREKETVLLYDQKKAVVIKQSIGAQEMARKGVSDVEEGLTKVTGITKVDGRGLFVRGLEDRYNNLLINDLAVPSNNPFKKIIPLDIFPTDIVSVIDTYKTFNTNIYGDFAGGTFNIATSKGTKSQSKINFGVGYTSNNNLRKFLTSKDATSTADFFGFSGSERDFPKVFGNVPSNRVLTANEASTQFGSGFDVEQANSPLNTSFGILNSEKFTVGKNSNSLQYLVSFNFDNKYQYREGVDRFFNAAQGNYDNDLFNKQYKYITNSSALASLNFKSERLNLTSNTFYLKSTENMIQDQLGYTNSATINNNGFIRMNQLTQSDFLNTQLFGTYKVSKDDRKNIKAGVSFTKTGFQLPDRKSFKGVLLDDNTTAISYTGNSLYRQTMDVDGKFHVSSMLEYSWLFGKKDNKDAHKLTVGYNSYINRMDSKFRFLVSDRVGANAVSFNTNNPDATLASEITNGKFTYREGTNSTYKAKLLEYLNAGYADVAFKFNDVYEMNFGVRVEQSLRLTKYRNPGSFNDPYQKKSVEDLDILPSLNMKYKFNDASNFRLAASKTITRPVIMESYPLEFVNLDGTIENGNPNVVNSDNYNFDLKYEFFPTAKELLAVTTFSKLIQNPIERLFTQSAGSGGQIITYDNSNKALLVGAELELLLQLDRISDNFKNLSLGFNTSLMYSKVTINKNNTTETNPDRRLQGASPWLINADLKYDFDFSSNWNNTVSLVYNVYGKRIFAVGTNGLDHYYEQPFNKLDLVWSNKIGKKWDAKFSIDNILNPKYSIKLGEESKLPITESDLTVKDYTRGVGFSLNVSYTF</sequence>
<feature type="signal peptide" evidence="4">
    <location>
        <begin position="1"/>
        <end position="18"/>
    </location>
</feature>
<dbReference type="InterPro" id="IPR036942">
    <property type="entry name" value="Beta-barrel_TonB_sf"/>
</dbReference>
<organism evidence="6 7">
    <name type="scientific">Flavobacterium ammoniigenes</name>
    <dbReference type="NCBI Taxonomy" id="1751095"/>
    <lineage>
        <taxon>Bacteria</taxon>
        <taxon>Pseudomonadati</taxon>
        <taxon>Bacteroidota</taxon>
        <taxon>Flavobacteriia</taxon>
        <taxon>Flavobacteriales</taxon>
        <taxon>Flavobacteriaceae</taxon>
        <taxon>Flavobacterium</taxon>
    </lineage>
</organism>
<protein>
    <submittedName>
        <fullName evidence="6">TonB-dependent receptor</fullName>
    </submittedName>
</protein>
<dbReference type="SUPFAM" id="SSF56935">
    <property type="entry name" value="Porins"/>
    <property type="match status" value="1"/>
</dbReference>
<gene>
    <name evidence="6" type="ORF">GENT5_02970</name>
</gene>
<dbReference type="InterPro" id="IPR037066">
    <property type="entry name" value="Plug_dom_sf"/>
</dbReference>
<dbReference type="Pfam" id="PF13715">
    <property type="entry name" value="CarbopepD_reg_2"/>
    <property type="match status" value="1"/>
</dbReference>
<proteinExistence type="predicted"/>
<dbReference type="Gene3D" id="2.60.40.1120">
    <property type="entry name" value="Carboxypeptidase-like, regulatory domain"/>
    <property type="match status" value="1"/>
</dbReference>
<keyword evidence="6" id="KW-0675">Receptor</keyword>
<evidence type="ECO:0000256" key="1">
    <source>
        <dbReference type="ARBA" id="ARBA00004442"/>
    </source>
</evidence>
<keyword evidence="7" id="KW-1185">Reference proteome</keyword>
<dbReference type="RefSeq" id="WP_229317708.1">
    <property type="nucleotide sequence ID" value="NZ_AP025184.1"/>
</dbReference>
<keyword evidence="2" id="KW-0472">Membrane</keyword>
<accession>A0ABM7V3B0</accession>
<keyword evidence="4" id="KW-0732">Signal</keyword>
<dbReference type="Pfam" id="PF07715">
    <property type="entry name" value="Plug"/>
    <property type="match status" value="1"/>
</dbReference>
<reference evidence="6 7" key="1">
    <citation type="journal article" date="2022" name="Int. J. Syst. Evol. Microbiol.">
        <title>Flavobacterium ammonificans sp. nov. and Flavobacterium ammoniigenes sp. nov., ammonifying bacteria isolated from surface river water.</title>
        <authorList>
            <person name="Watanabe K."/>
            <person name="Kitamura T."/>
            <person name="Ogata Y."/>
            <person name="Shindo C."/>
            <person name="Suda W."/>
        </authorList>
    </citation>
    <scope>NUCLEOTIDE SEQUENCE [LARGE SCALE GENOMIC DNA]</scope>
    <source>
        <strain evidence="6 7">GENT5</strain>
    </source>
</reference>
<dbReference type="InterPro" id="IPR012910">
    <property type="entry name" value="Plug_dom"/>
</dbReference>
<evidence type="ECO:0000256" key="2">
    <source>
        <dbReference type="ARBA" id="ARBA00023136"/>
    </source>
</evidence>
<evidence type="ECO:0000259" key="5">
    <source>
        <dbReference type="Pfam" id="PF07715"/>
    </source>
</evidence>
<evidence type="ECO:0000256" key="3">
    <source>
        <dbReference type="ARBA" id="ARBA00023237"/>
    </source>
</evidence>
<keyword evidence="3" id="KW-0998">Cell outer membrane</keyword>
<name>A0ABM7V3B0_9FLAO</name>
<evidence type="ECO:0000313" key="7">
    <source>
        <dbReference type="Proteomes" id="UP001319867"/>
    </source>
</evidence>
<feature type="chain" id="PRO_5046373828" evidence="4">
    <location>
        <begin position="19"/>
        <end position="925"/>
    </location>
</feature>
<evidence type="ECO:0000313" key="6">
    <source>
        <dbReference type="EMBL" id="BDB53992.1"/>
    </source>
</evidence>
<dbReference type="SUPFAM" id="SSF49464">
    <property type="entry name" value="Carboxypeptidase regulatory domain-like"/>
    <property type="match status" value="1"/>
</dbReference>
<dbReference type="InterPro" id="IPR008969">
    <property type="entry name" value="CarboxyPept-like_regulatory"/>
</dbReference>
<feature type="domain" description="TonB-dependent receptor plug" evidence="5">
    <location>
        <begin position="130"/>
        <end position="227"/>
    </location>
</feature>
<dbReference type="PANTHER" id="PTHR40980">
    <property type="entry name" value="PLUG DOMAIN-CONTAINING PROTEIN"/>
    <property type="match status" value="1"/>
</dbReference>
<evidence type="ECO:0000256" key="4">
    <source>
        <dbReference type="SAM" id="SignalP"/>
    </source>
</evidence>
<dbReference type="PANTHER" id="PTHR40980:SF5">
    <property type="entry name" value="TONB-DEPENDENT RECEPTOR"/>
    <property type="match status" value="1"/>
</dbReference>
<dbReference type="Proteomes" id="UP001319867">
    <property type="component" value="Chromosome"/>
</dbReference>
<comment type="subcellular location">
    <subcellularLocation>
        <location evidence="1">Cell outer membrane</location>
    </subcellularLocation>
</comment>
<reference evidence="6 7" key="2">
    <citation type="journal article" date="2022" name="Microorganisms">
        <title>Complete Genome Sequences of Two Flavobacterium ammonificans Strains and a Flavobacterium ammoniigenes Strain of Ammonifying Bacterioplankton Isolated from Surface River Water.</title>
        <authorList>
            <person name="Suda W."/>
            <person name="Ogata Y."/>
            <person name="Shindo C."/>
            <person name="Watanabe K."/>
        </authorList>
    </citation>
    <scope>NUCLEOTIDE SEQUENCE [LARGE SCALE GENOMIC DNA]</scope>
    <source>
        <strain evidence="6 7">GENT5</strain>
    </source>
</reference>
<dbReference type="EMBL" id="AP025184">
    <property type="protein sequence ID" value="BDB53992.1"/>
    <property type="molecule type" value="Genomic_DNA"/>
</dbReference>